<dbReference type="PANTHER" id="PTHR33545">
    <property type="entry name" value="UPF0750 MEMBRANE PROTEIN YITT-RELATED"/>
    <property type="match status" value="1"/>
</dbReference>
<feature type="transmembrane region" description="Helical" evidence="7">
    <location>
        <begin position="173"/>
        <end position="193"/>
    </location>
</feature>
<feature type="region of interest" description="Disordered" evidence="6">
    <location>
        <begin position="1"/>
        <end position="24"/>
    </location>
</feature>
<evidence type="ECO:0000259" key="8">
    <source>
        <dbReference type="Pfam" id="PF10035"/>
    </source>
</evidence>
<evidence type="ECO:0000256" key="6">
    <source>
        <dbReference type="SAM" id="MobiDB-lite"/>
    </source>
</evidence>
<reference evidence="10" key="1">
    <citation type="submission" date="2016-10" db="EMBL/GenBank/DDBJ databases">
        <authorList>
            <person name="Beylefeld A."/>
            <person name="Abolnik C."/>
        </authorList>
    </citation>
    <scope>NUCLEOTIDE SEQUENCE [LARGE SCALE GENOMIC DNA]</scope>
    <source>
        <strain evidence="10">B359_6</strain>
    </source>
</reference>
<feature type="transmembrane region" description="Helical" evidence="7">
    <location>
        <begin position="245"/>
        <end position="267"/>
    </location>
</feature>
<dbReference type="KEGG" id="mpul:BLA55_00450"/>
<dbReference type="AlphaFoldDB" id="A0A1L4FRC8"/>
<evidence type="ECO:0000256" key="3">
    <source>
        <dbReference type="ARBA" id="ARBA00022692"/>
    </source>
</evidence>
<keyword evidence="4 7" id="KW-1133">Transmembrane helix</keyword>
<evidence type="ECO:0000256" key="2">
    <source>
        <dbReference type="ARBA" id="ARBA00022475"/>
    </source>
</evidence>
<keyword evidence="10" id="KW-1185">Reference proteome</keyword>
<protein>
    <recommendedName>
        <fullName evidence="8">DUF2179 domain-containing protein</fullName>
    </recommendedName>
</protein>
<proteinExistence type="predicted"/>
<keyword evidence="3 7" id="KW-0812">Transmembrane</keyword>
<evidence type="ECO:0000256" key="5">
    <source>
        <dbReference type="ARBA" id="ARBA00023136"/>
    </source>
</evidence>
<dbReference type="Pfam" id="PF02588">
    <property type="entry name" value="YitT_membrane"/>
    <property type="match status" value="2"/>
</dbReference>
<dbReference type="EMBL" id="CP017813">
    <property type="protein sequence ID" value="APJ38163.1"/>
    <property type="molecule type" value="Genomic_DNA"/>
</dbReference>
<organism evidence="9 10">
    <name type="scientific">Mycoplasmopsis pullorum</name>
    <dbReference type="NCBI Taxonomy" id="48003"/>
    <lineage>
        <taxon>Bacteria</taxon>
        <taxon>Bacillati</taxon>
        <taxon>Mycoplasmatota</taxon>
        <taxon>Mycoplasmoidales</taxon>
        <taxon>Metamycoplasmataceae</taxon>
        <taxon>Mycoplasmopsis</taxon>
    </lineage>
</organism>
<feature type="transmembrane region" description="Helical" evidence="7">
    <location>
        <begin position="288"/>
        <end position="310"/>
    </location>
</feature>
<dbReference type="STRING" id="48003.BLA55_00450"/>
<evidence type="ECO:0000256" key="7">
    <source>
        <dbReference type="SAM" id="Phobius"/>
    </source>
</evidence>
<accession>A0A1L4FRC8</accession>
<feature type="transmembrane region" description="Helical" evidence="7">
    <location>
        <begin position="104"/>
        <end position="123"/>
    </location>
</feature>
<feature type="transmembrane region" description="Helical" evidence="7">
    <location>
        <begin position="148"/>
        <end position="166"/>
    </location>
</feature>
<dbReference type="Pfam" id="PF10035">
    <property type="entry name" value="DUF2179"/>
    <property type="match status" value="1"/>
</dbReference>
<evidence type="ECO:0000256" key="1">
    <source>
        <dbReference type="ARBA" id="ARBA00004651"/>
    </source>
</evidence>
<dbReference type="InterPro" id="IPR019264">
    <property type="entry name" value="DUF2179"/>
</dbReference>
<keyword evidence="5 7" id="KW-0472">Membrane</keyword>
<gene>
    <name evidence="9" type="ORF">BLA55_00450</name>
</gene>
<evidence type="ECO:0000313" key="9">
    <source>
        <dbReference type="EMBL" id="APJ38163.1"/>
    </source>
</evidence>
<sequence>MKNLSNNELENKNEQNTENQECQQNMQKISKNTNLLRKILNFKNLHATNKSNQYLKPANSFIQSDEEIIRKANLINYKMGIYLINNDNEKMTLPIIWKVYWKRVLIIFLAALIFNFGAQVFLIKASTVPSGLTGIPTLIQLLIPKTKPYFAVIYLAVNIPLFLFFGFHIKKSFTVLTILFMLFQIITNFFFTWQPIEDKLIHWIDFVPNWEHNIDQAINAGSVFNEQILKETQVIRVINPETWPILVYCGIGALFIGSGVALTWKAGGSTGGTDIVVYYFSTKSKRNVAGVMTIVSFATAATFLIIYGFLSPNVYVDNQENVYTSKYIYFGMRELSTFFYILVNNLVLGIIYPKYKKVKLSISCADPANVLAYFKLINYWHGYQVTTLKSGYTGKDVYKVETVMLLLETKNIIEDLKKVDSTLFISITPVERVIGNFNTQYVDQ</sequence>
<dbReference type="RefSeq" id="WP_073372168.1">
    <property type="nucleotide sequence ID" value="NZ_CP017813.1"/>
</dbReference>
<dbReference type="PANTHER" id="PTHR33545:SF5">
    <property type="entry name" value="UPF0750 MEMBRANE PROTEIN YITT"/>
    <property type="match status" value="1"/>
</dbReference>
<evidence type="ECO:0000256" key="4">
    <source>
        <dbReference type="ARBA" id="ARBA00022989"/>
    </source>
</evidence>
<dbReference type="Proteomes" id="UP000184322">
    <property type="component" value="Chromosome"/>
</dbReference>
<comment type="subcellular location">
    <subcellularLocation>
        <location evidence="1">Cell membrane</location>
        <topology evidence="1">Multi-pass membrane protein</topology>
    </subcellularLocation>
</comment>
<dbReference type="InterPro" id="IPR003740">
    <property type="entry name" value="YitT"/>
</dbReference>
<feature type="transmembrane region" description="Helical" evidence="7">
    <location>
        <begin position="330"/>
        <end position="352"/>
    </location>
</feature>
<evidence type="ECO:0000313" key="10">
    <source>
        <dbReference type="Proteomes" id="UP000184322"/>
    </source>
</evidence>
<name>A0A1L4FRC8_9BACT</name>
<feature type="domain" description="DUF2179" evidence="8">
    <location>
        <begin position="389"/>
        <end position="435"/>
    </location>
</feature>
<keyword evidence="2" id="KW-1003">Cell membrane</keyword>
<dbReference type="InterPro" id="IPR051461">
    <property type="entry name" value="UPF0750_membrane"/>
</dbReference>
<dbReference type="GO" id="GO:0005886">
    <property type="term" value="C:plasma membrane"/>
    <property type="evidence" value="ECO:0007669"/>
    <property type="project" value="UniProtKB-SubCell"/>
</dbReference>